<sequence length="69" mass="7804">LSGRMIFSEVGLIRAYQQISEAEEVLKAAITTSFSLYEYVRIAITHKHSNVLCSIWAFTQANLCMQSFS</sequence>
<name>A0A0V1C712_TRIBR</name>
<protein>
    <submittedName>
        <fullName evidence="1">Uncharacterized protein</fullName>
    </submittedName>
</protein>
<gene>
    <name evidence="1" type="ORF">T03_3920</name>
</gene>
<comment type="caution">
    <text evidence="1">The sequence shown here is derived from an EMBL/GenBank/DDBJ whole genome shotgun (WGS) entry which is preliminary data.</text>
</comment>
<organism evidence="1 2">
    <name type="scientific">Trichinella britovi</name>
    <name type="common">Parasitic roundworm</name>
    <dbReference type="NCBI Taxonomy" id="45882"/>
    <lineage>
        <taxon>Eukaryota</taxon>
        <taxon>Metazoa</taxon>
        <taxon>Ecdysozoa</taxon>
        <taxon>Nematoda</taxon>
        <taxon>Enoplea</taxon>
        <taxon>Dorylaimia</taxon>
        <taxon>Trichinellida</taxon>
        <taxon>Trichinellidae</taxon>
        <taxon>Trichinella</taxon>
    </lineage>
</organism>
<accession>A0A0V1C712</accession>
<dbReference type="AlphaFoldDB" id="A0A0V1C712"/>
<evidence type="ECO:0000313" key="2">
    <source>
        <dbReference type="Proteomes" id="UP000054653"/>
    </source>
</evidence>
<dbReference type="EMBL" id="JYDI01000409">
    <property type="protein sequence ID" value="KRY45108.1"/>
    <property type="molecule type" value="Genomic_DNA"/>
</dbReference>
<dbReference type="Proteomes" id="UP000054653">
    <property type="component" value="Unassembled WGS sequence"/>
</dbReference>
<feature type="non-terminal residue" evidence="1">
    <location>
        <position position="1"/>
    </location>
</feature>
<reference evidence="1 2" key="1">
    <citation type="submission" date="2015-01" db="EMBL/GenBank/DDBJ databases">
        <title>Evolution of Trichinella species and genotypes.</title>
        <authorList>
            <person name="Korhonen P.K."/>
            <person name="Edoardo P."/>
            <person name="Giuseppe L.R."/>
            <person name="Gasser R.B."/>
        </authorList>
    </citation>
    <scope>NUCLEOTIDE SEQUENCE [LARGE SCALE GENOMIC DNA]</scope>
    <source>
        <strain evidence="1">ISS120</strain>
    </source>
</reference>
<keyword evidence="2" id="KW-1185">Reference proteome</keyword>
<evidence type="ECO:0000313" key="1">
    <source>
        <dbReference type="EMBL" id="KRY45108.1"/>
    </source>
</evidence>
<proteinExistence type="predicted"/>